<gene>
    <name evidence="2" type="ORF">SKAU_G00250180</name>
</gene>
<dbReference type="InterPro" id="IPR013594">
    <property type="entry name" value="Dynein_heavy_tail"/>
</dbReference>
<dbReference type="GO" id="GO:0005858">
    <property type="term" value="C:axonemal dynein complex"/>
    <property type="evidence" value="ECO:0007669"/>
    <property type="project" value="TreeGrafter"/>
</dbReference>
<protein>
    <recommendedName>
        <fullName evidence="1">Dynein heavy chain tail domain-containing protein</fullName>
    </recommendedName>
</protein>
<dbReference type="Pfam" id="PF08385">
    <property type="entry name" value="DHC_N1"/>
    <property type="match status" value="1"/>
</dbReference>
<sequence>MCEEELNFCQQILDCQREKMQSGCAVLGKNMPLAAGSLMWAQELRARILTSRSSLNHLLHIPLGSSEVIQVLKQCEGLLEALDQHDEVVYSSWTLGLEQRCHTHLQEPLLTIHQDTGLFQLNFNPTLTSVLREVKYLDMLKHQNIPRAALDLYSRKETLYMYTRTLSLITQWCNRLQSSMLDVELRLVEKDMERVRLQLRPALESLTWAQDSLWDYITETRDLAHSVDSRVQRSKLNVEAIQQLMRGFSQMAFVTRKSGRGGSLLDVSDTEESVCGKYALITATGEKIHQLVQENQTLLGADPGSGQWIAYTQYVDGIVLQGFVSATRCSLQYVMENMDPALKISPLFEVQLVLSGSDMSFRPPLDMTKKDNFYDMIDKMVGRIFKMASFMQRVARHNGRETYQPDIDQMSEPAELAQIIRSRARCAIAQAKEFQSSFSSYRYLWMDDRAEFMRQFLLYGHVLSTEEAELYADYELTMNPPKLVNFKEQVAE</sequence>
<dbReference type="InterPro" id="IPR026983">
    <property type="entry name" value="DHC"/>
</dbReference>
<feature type="domain" description="Dynein heavy chain tail" evidence="1">
    <location>
        <begin position="1"/>
        <end position="216"/>
    </location>
</feature>
<dbReference type="PANTHER" id="PTHR46532">
    <property type="entry name" value="MALE FERTILITY FACTOR KL5"/>
    <property type="match status" value="1"/>
</dbReference>
<organism evidence="2 3">
    <name type="scientific">Synaphobranchus kaupii</name>
    <name type="common">Kaup's arrowtooth eel</name>
    <dbReference type="NCBI Taxonomy" id="118154"/>
    <lineage>
        <taxon>Eukaryota</taxon>
        <taxon>Metazoa</taxon>
        <taxon>Chordata</taxon>
        <taxon>Craniata</taxon>
        <taxon>Vertebrata</taxon>
        <taxon>Euteleostomi</taxon>
        <taxon>Actinopterygii</taxon>
        <taxon>Neopterygii</taxon>
        <taxon>Teleostei</taxon>
        <taxon>Anguilliformes</taxon>
        <taxon>Synaphobranchidae</taxon>
        <taxon>Synaphobranchus</taxon>
    </lineage>
</organism>
<dbReference type="GO" id="GO:0045505">
    <property type="term" value="F:dynein intermediate chain binding"/>
    <property type="evidence" value="ECO:0007669"/>
    <property type="project" value="InterPro"/>
</dbReference>
<evidence type="ECO:0000313" key="3">
    <source>
        <dbReference type="Proteomes" id="UP001152622"/>
    </source>
</evidence>
<reference evidence="2" key="1">
    <citation type="journal article" date="2023" name="Science">
        <title>Genome structures resolve the early diversification of teleost fishes.</title>
        <authorList>
            <person name="Parey E."/>
            <person name="Louis A."/>
            <person name="Montfort J."/>
            <person name="Bouchez O."/>
            <person name="Roques C."/>
            <person name="Iampietro C."/>
            <person name="Lluch J."/>
            <person name="Castinel A."/>
            <person name="Donnadieu C."/>
            <person name="Desvignes T."/>
            <person name="Floi Bucao C."/>
            <person name="Jouanno E."/>
            <person name="Wen M."/>
            <person name="Mejri S."/>
            <person name="Dirks R."/>
            <person name="Jansen H."/>
            <person name="Henkel C."/>
            <person name="Chen W.J."/>
            <person name="Zahm M."/>
            <person name="Cabau C."/>
            <person name="Klopp C."/>
            <person name="Thompson A.W."/>
            <person name="Robinson-Rechavi M."/>
            <person name="Braasch I."/>
            <person name="Lecointre G."/>
            <person name="Bobe J."/>
            <person name="Postlethwait J.H."/>
            <person name="Berthelot C."/>
            <person name="Roest Crollius H."/>
            <person name="Guiguen Y."/>
        </authorList>
    </citation>
    <scope>NUCLEOTIDE SEQUENCE</scope>
    <source>
        <strain evidence="2">WJC10195</strain>
    </source>
</reference>
<accession>A0A9Q1F2Q2</accession>
<comment type="caution">
    <text evidence="2">The sequence shown here is derived from an EMBL/GenBank/DDBJ whole genome shotgun (WGS) entry which is preliminary data.</text>
</comment>
<dbReference type="AlphaFoldDB" id="A0A9Q1F2Q2"/>
<dbReference type="GO" id="GO:0007018">
    <property type="term" value="P:microtubule-based movement"/>
    <property type="evidence" value="ECO:0007669"/>
    <property type="project" value="InterPro"/>
</dbReference>
<name>A0A9Q1F2Q2_SYNKA</name>
<evidence type="ECO:0000259" key="1">
    <source>
        <dbReference type="Pfam" id="PF08385"/>
    </source>
</evidence>
<keyword evidence="3" id="KW-1185">Reference proteome</keyword>
<dbReference type="PANTHER" id="PTHR46532:SF11">
    <property type="entry name" value="DYNEIN AXONEMAL HEAVY CHAIN 12"/>
    <property type="match status" value="1"/>
</dbReference>
<dbReference type="EMBL" id="JAINUF010000009">
    <property type="protein sequence ID" value="KAJ8349888.1"/>
    <property type="molecule type" value="Genomic_DNA"/>
</dbReference>
<dbReference type="GO" id="GO:0051959">
    <property type="term" value="F:dynein light intermediate chain binding"/>
    <property type="evidence" value="ECO:0007669"/>
    <property type="project" value="InterPro"/>
</dbReference>
<dbReference type="OrthoDB" id="8912488at2759"/>
<evidence type="ECO:0000313" key="2">
    <source>
        <dbReference type="EMBL" id="KAJ8349888.1"/>
    </source>
</evidence>
<dbReference type="Proteomes" id="UP001152622">
    <property type="component" value="Chromosome 9"/>
</dbReference>
<proteinExistence type="predicted"/>